<accession>A0A0D7ATE8</accession>
<gene>
    <name evidence="2" type="ORF">CYLTODRAFT_460010</name>
</gene>
<organism evidence="2 3">
    <name type="scientific">Cylindrobasidium torrendii FP15055 ss-10</name>
    <dbReference type="NCBI Taxonomy" id="1314674"/>
    <lineage>
        <taxon>Eukaryota</taxon>
        <taxon>Fungi</taxon>
        <taxon>Dikarya</taxon>
        <taxon>Basidiomycota</taxon>
        <taxon>Agaricomycotina</taxon>
        <taxon>Agaricomycetes</taxon>
        <taxon>Agaricomycetidae</taxon>
        <taxon>Agaricales</taxon>
        <taxon>Marasmiineae</taxon>
        <taxon>Physalacriaceae</taxon>
        <taxon>Cylindrobasidium</taxon>
    </lineage>
</organism>
<dbReference type="EMBL" id="KN880994">
    <property type="protein sequence ID" value="KIY61260.1"/>
    <property type="molecule type" value="Genomic_DNA"/>
</dbReference>
<reference evidence="2 3" key="1">
    <citation type="journal article" date="2015" name="Fungal Genet. Biol.">
        <title>Evolution of novel wood decay mechanisms in Agaricales revealed by the genome sequences of Fistulina hepatica and Cylindrobasidium torrendii.</title>
        <authorList>
            <person name="Floudas D."/>
            <person name="Held B.W."/>
            <person name="Riley R."/>
            <person name="Nagy L.G."/>
            <person name="Koehler G."/>
            <person name="Ransdell A.S."/>
            <person name="Younus H."/>
            <person name="Chow J."/>
            <person name="Chiniquy J."/>
            <person name="Lipzen A."/>
            <person name="Tritt A."/>
            <person name="Sun H."/>
            <person name="Haridas S."/>
            <person name="LaButti K."/>
            <person name="Ohm R.A."/>
            <person name="Kues U."/>
            <person name="Blanchette R.A."/>
            <person name="Grigoriev I.V."/>
            <person name="Minto R.E."/>
            <person name="Hibbett D.S."/>
        </authorList>
    </citation>
    <scope>NUCLEOTIDE SEQUENCE [LARGE SCALE GENOMIC DNA]</scope>
    <source>
        <strain evidence="2 3">FP15055 ss-10</strain>
    </source>
</reference>
<evidence type="ECO:0000256" key="1">
    <source>
        <dbReference type="SAM" id="MobiDB-lite"/>
    </source>
</evidence>
<name>A0A0D7ATE8_9AGAR</name>
<evidence type="ECO:0000313" key="3">
    <source>
        <dbReference type="Proteomes" id="UP000054007"/>
    </source>
</evidence>
<sequence>MGPTPLQEVEVDSGGNSNAPAALPPLLFTGSILPRTISQPLTIRDPPPAPTQARVAVFHTAPSAAAPGIPTP</sequence>
<keyword evidence="3" id="KW-1185">Reference proteome</keyword>
<feature type="region of interest" description="Disordered" evidence="1">
    <location>
        <begin position="1"/>
        <end position="24"/>
    </location>
</feature>
<dbReference type="Proteomes" id="UP000054007">
    <property type="component" value="Unassembled WGS sequence"/>
</dbReference>
<evidence type="ECO:0000313" key="2">
    <source>
        <dbReference type="EMBL" id="KIY61260.1"/>
    </source>
</evidence>
<protein>
    <submittedName>
        <fullName evidence="2">Uncharacterized protein</fullName>
    </submittedName>
</protein>
<dbReference type="AlphaFoldDB" id="A0A0D7ATE8"/>
<proteinExistence type="predicted"/>